<evidence type="ECO:0000313" key="3">
    <source>
        <dbReference type="Proteomes" id="UP000636709"/>
    </source>
</evidence>
<dbReference type="EMBL" id="JACEFO010002250">
    <property type="protein sequence ID" value="KAF8670789.1"/>
    <property type="molecule type" value="Genomic_DNA"/>
</dbReference>
<evidence type="ECO:0000313" key="2">
    <source>
        <dbReference type="EMBL" id="KAF8670789.1"/>
    </source>
</evidence>
<dbReference type="PANTHER" id="PTHR31170:SF18">
    <property type="entry name" value="(WILD MALAYSIAN BANANA) HYPOTHETICAL PROTEIN"/>
    <property type="match status" value="1"/>
</dbReference>
<dbReference type="Pfam" id="PF03140">
    <property type="entry name" value="DUF247"/>
    <property type="match status" value="1"/>
</dbReference>
<dbReference type="InterPro" id="IPR004158">
    <property type="entry name" value="DUF247_pln"/>
</dbReference>
<dbReference type="AlphaFoldDB" id="A0A835AX65"/>
<proteinExistence type="predicted"/>
<reference evidence="2" key="1">
    <citation type="submission" date="2020-07" db="EMBL/GenBank/DDBJ databases">
        <title>Genome sequence and genetic diversity analysis of an under-domesticated orphan crop, white fonio (Digitaria exilis).</title>
        <authorList>
            <person name="Bennetzen J.L."/>
            <person name="Chen S."/>
            <person name="Ma X."/>
            <person name="Wang X."/>
            <person name="Yssel A.E.J."/>
            <person name="Chaluvadi S.R."/>
            <person name="Johnson M."/>
            <person name="Gangashetty P."/>
            <person name="Hamidou F."/>
            <person name="Sanogo M.D."/>
            <person name="Zwaenepoel A."/>
            <person name="Wallace J."/>
            <person name="Van De Peer Y."/>
            <person name="Van Deynze A."/>
        </authorList>
    </citation>
    <scope>NUCLEOTIDE SEQUENCE</scope>
    <source>
        <tissue evidence="2">Leaves</tissue>
    </source>
</reference>
<keyword evidence="1" id="KW-0812">Transmembrane</keyword>
<accession>A0A835AX65</accession>
<sequence length="554" mass="64151">MTEKIHYYFSIANCGIQKSRMSLCFIPEVTEQIRMLGRAAYEPSVLAIGPYHHGNPCLQTFQKKKWSCLSYILFLNRNVKLHNYLSKIAELETKARNCYLDEMEMDSSEFLQMLLLDGCFILVHLRGLDGMPCYQDLADGNPEITVKSNSTELDRENINSSATSSEVIVDQHDVKHESTTMGQLDPVGESSNGKVKDMMHANGSMDSEQGQISQEKDARWYVNYACHDFLLLQNQISFFVIKAIYEVLVGMQDSSRLAENIAIFIESIIYLYPKAIQETDRPKDFQHLLHLCHMYLSPNQLQEQHHSELKPPYFQGFLNFGRRYFEVSQHQEEKEKDFIVHDTLTSHCTGKLSRWRCAAQYHEAGIEFKRRELQEHRPHSLLDIRFHNGVLEVPFLFIDDVTGSRFRNLIAFEKTSLHLGNDFTAYAAFIAQLISSPKDVSLLVKRGIIVHQMRSDEHVSVIFTGLLKNIDFDRNGLHYLRSTCFALEEHYQNRINRWMAWLWQNHFSNPWLSMAVLTAIIVLVCTILQLIFALLVYINPLQDDSSSNFNKTKQ</sequence>
<protein>
    <submittedName>
        <fullName evidence="2">Uncharacterized protein</fullName>
    </submittedName>
</protein>
<organism evidence="2 3">
    <name type="scientific">Digitaria exilis</name>
    <dbReference type="NCBI Taxonomy" id="1010633"/>
    <lineage>
        <taxon>Eukaryota</taxon>
        <taxon>Viridiplantae</taxon>
        <taxon>Streptophyta</taxon>
        <taxon>Embryophyta</taxon>
        <taxon>Tracheophyta</taxon>
        <taxon>Spermatophyta</taxon>
        <taxon>Magnoliopsida</taxon>
        <taxon>Liliopsida</taxon>
        <taxon>Poales</taxon>
        <taxon>Poaceae</taxon>
        <taxon>PACMAD clade</taxon>
        <taxon>Panicoideae</taxon>
        <taxon>Panicodae</taxon>
        <taxon>Paniceae</taxon>
        <taxon>Anthephorinae</taxon>
        <taxon>Digitaria</taxon>
    </lineage>
</organism>
<dbReference type="OrthoDB" id="672127at2759"/>
<keyword evidence="1" id="KW-0472">Membrane</keyword>
<comment type="caution">
    <text evidence="2">The sequence shown here is derived from an EMBL/GenBank/DDBJ whole genome shotgun (WGS) entry which is preliminary data.</text>
</comment>
<keyword evidence="1" id="KW-1133">Transmembrane helix</keyword>
<dbReference type="Proteomes" id="UP000636709">
    <property type="component" value="Unassembled WGS sequence"/>
</dbReference>
<feature type="transmembrane region" description="Helical" evidence="1">
    <location>
        <begin position="511"/>
        <end position="538"/>
    </location>
</feature>
<keyword evidence="3" id="KW-1185">Reference proteome</keyword>
<dbReference type="PANTHER" id="PTHR31170">
    <property type="entry name" value="BNAC04G53230D PROTEIN"/>
    <property type="match status" value="1"/>
</dbReference>
<name>A0A835AX65_9POAL</name>
<gene>
    <name evidence="2" type="ORF">HU200_050461</name>
</gene>
<evidence type="ECO:0000256" key="1">
    <source>
        <dbReference type="SAM" id="Phobius"/>
    </source>
</evidence>